<reference evidence="1" key="1">
    <citation type="submission" date="2021-03" db="EMBL/GenBank/DDBJ databases">
        <title>Draft genome sequence of rust myrtle Austropuccinia psidii MF-1, a brazilian biotype.</title>
        <authorList>
            <person name="Quecine M.C."/>
            <person name="Pachon D.M.R."/>
            <person name="Bonatelli M.L."/>
            <person name="Correr F.H."/>
            <person name="Franceschini L.M."/>
            <person name="Leite T.F."/>
            <person name="Margarido G.R.A."/>
            <person name="Almeida C.A."/>
            <person name="Ferrarezi J.A."/>
            <person name="Labate C.A."/>
        </authorList>
    </citation>
    <scope>NUCLEOTIDE SEQUENCE</scope>
    <source>
        <strain evidence="1">MF-1</strain>
    </source>
</reference>
<sequence length="197" mass="21679">MRHQGESCVNHQQLTSRRTAMRLRNCPPISVLTTPNAFTPPPLPSLRLRSTLPTCLQHSFPSLCSLPSRHASNTTYDPYACVVPSDTAYHPYACGVPSRHAPNISYHPYPCGVPSQHPPDTTYDPYACVVPSQHASDTAYHPYTCRVPSQHCLPSLCSCSALPTCLRQHLPSSLFRITSIVYSGLLAYTMNAIAKIC</sequence>
<organism evidence="1 2">
    <name type="scientific">Austropuccinia psidii MF-1</name>
    <dbReference type="NCBI Taxonomy" id="1389203"/>
    <lineage>
        <taxon>Eukaryota</taxon>
        <taxon>Fungi</taxon>
        <taxon>Dikarya</taxon>
        <taxon>Basidiomycota</taxon>
        <taxon>Pucciniomycotina</taxon>
        <taxon>Pucciniomycetes</taxon>
        <taxon>Pucciniales</taxon>
        <taxon>Sphaerophragmiaceae</taxon>
        <taxon>Austropuccinia</taxon>
    </lineage>
</organism>
<evidence type="ECO:0000313" key="2">
    <source>
        <dbReference type="Proteomes" id="UP000765509"/>
    </source>
</evidence>
<comment type="caution">
    <text evidence="1">The sequence shown here is derived from an EMBL/GenBank/DDBJ whole genome shotgun (WGS) entry which is preliminary data.</text>
</comment>
<accession>A0A9Q3P5S5</accession>
<name>A0A9Q3P5S5_9BASI</name>
<gene>
    <name evidence="1" type="ORF">O181_088827</name>
</gene>
<dbReference type="EMBL" id="AVOT02054409">
    <property type="protein sequence ID" value="MBW0549112.1"/>
    <property type="molecule type" value="Genomic_DNA"/>
</dbReference>
<protein>
    <submittedName>
        <fullName evidence="1">Uncharacterized protein</fullName>
    </submittedName>
</protein>
<evidence type="ECO:0000313" key="1">
    <source>
        <dbReference type="EMBL" id="MBW0549112.1"/>
    </source>
</evidence>
<dbReference type="Proteomes" id="UP000765509">
    <property type="component" value="Unassembled WGS sequence"/>
</dbReference>
<proteinExistence type="predicted"/>
<dbReference type="AlphaFoldDB" id="A0A9Q3P5S5"/>
<keyword evidence="2" id="KW-1185">Reference proteome</keyword>